<feature type="compositionally biased region" description="Polar residues" evidence="6">
    <location>
        <begin position="22"/>
        <end position="38"/>
    </location>
</feature>
<evidence type="ECO:0000256" key="6">
    <source>
        <dbReference type="SAM" id="MobiDB-lite"/>
    </source>
</evidence>
<name>A0A8S1D146_9INSE</name>
<sequence>MHLWQEFVIETNRGYASESDADPSNLTSMTPAANESGQSDFVEGMERSLCEDFNGTLTSQSCNDLPISARQPKIKEKPFGTAENCNSDPKKAVDVNLSSVLALPGRQPQEPSIDMLVNSVVTNEEIEVKVTHQQKKAVCVKSVGSDIFGENTNMKKELSAGNEYSSKEENETVAKVIEVEKLPAAELNESTEHETKAKKKVDDEYDSDTDVRKCIADVLENIDDSDNSLSSNKSNVASQNIQITDLQSISNESFFDKDEATRIDRQDQTSCPSRPTSEESPNIFRMITPTYVYKRQRTSPLDIAISDMVKEDAEDINQSQDVYLVKEKINQSKTACQNISESTDEFLLTPSLSSELEDFPGFEKQAGDAIATKSRELLKTINQHKFMKLAFRGLNYLYKTEKLAESLKELEENCPEDSMQQCQGCHFKMSNPRSPHNCIPNFCIACQVDAGANFSVHLLEEHINLTKTCPFCLEEMASLHQLVAHLEKHTSIKLRPSICISCKANFKTLEGRILHKCPNSSICNICNKVFKSDDTLNEHVELQHKAGSNTVADYGPSTKASSKFSCNICDKPFTTQFTLNLHMKEHFNATEKEDKIDKTNCSADRLRILQTAQNIVKCPHCAVFYLNMKVLSDHLSQVKFCKLCLTQLSTNHEFEAHMVEYHCFERICQFCDAEFVNCEELIEHVRVHTLLTIRPYCCIQCESTFSKVENLKNHKCQGKGISTNPVCKTCNVYFQSDKAFEMHWIKKHSLEYLCPVCKLDISTCSKLLTHVQQEHSADVIISFLCIKCDETFKEDAGYEAHECVIDAPELSNYPCSDDQSENECSLDDSRPLACAICGKEFELLEALDKHIAMTVEEATSIAARKHCSFCDVYFATRSSFESHMIQQHLSAMKCPFCLKFFATKFSLEQHLLHHTNLHRSEFYCKSCRRLYFSRGLFQSHLCLSDEESESDMDVLITYSPSNQKANEVLPATRAKNCHECFICKKSFASKHQLNIHLKSHKETFSCKICKQHVSGIKAIRDHFQIHKSLSESVKSQAVTKSDALMSPTIKMVKLAVSDEVKKCLPCRRVFKSQEDLNKHKELVHSHASKAKDDTDHTPLNCKFCKIKLESNFWVAFHYTNQHNIMTSLKYQCQTCKVRFYTSQEKYRHSCPAPVATKIVIQKVPILIKKENGGQDKNESQVVMHTMTKRGLPINHLQIDMYNLEHPCSHCSDVFVNQKSLLAHCVSVRYCLNCLIVFKDKDKYEQHMMYIHANSRECVFCRLECKTKADLIQHIKVHTKLYFRTSESIRGRVFACRWCKMTFQKFGSYEKHTLEHHLGKSCPFCDKTLPPTSAKKLAHLQEHTNLDVKKLLAEAEEKKAAAQLKEKQASELAAKKMEAKKKAAAAEALKKMEAKKKAAAAEALKKAKEERTRKKATTLVTKIASKTAPKPVEKTPYRASERTASKSIEKTAAKSEEKSSSKDSDRSSKTVEKTASKTPENHDEAAGKGSKAIFQGDLCLLCKKKFRSSALMFHHVMDLHYNNSKKCPFCQKCWTNVGNTKSHIHHYHKVRMTRVDDVPEETPVEAPSPDLPTEPSVHDSNKVPSLGSGSSSSKDRAYNCCICSKSFTNQSILDNHILKVHHIEPAKAQLLGKIMASTPADPEPFPQGPDKKTFCFHCHTSFNTATELRAHGIKAGVFCEFCCITLPDSNEYEMHMLEEHPSEDTCQFCGAYIPNKAGLEIHIRRHTKIGPIHYKCFGCNKMFTSSRAKDEHPCIAFACPKCGEEQSSPDGLENHLSTAHMEQQVQPTPAAVEVAKAVKVPLTEKRVGKRKQTQSEESDTAPKKKKPEEDSFSLTSSVQKSEGKKVTSTVECTHCDRRFQNLRSLRSHASKSK</sequence>
<dbReference type="PANTHER" id="PTHR24379">
    <property type="entry name" value="KRAB AND ZINC FINGER DOMAIN-CONTAINING"/>
    <property type="match status" value="1"/>
</dbReference>
<organism evidence="8 9">
    <name type="scientific">Cloeon dipterum</name>
    <dbReference type="NCBI Taxonomy" id="197152"/>
    <lineage>
        <taxon>Eukaryota</taxon>
        <taxon>Metazoa</taxon>
        <taxon>Ecdysozoa</taxon>
        <taxon>Arthropoda</taxon>
        <taxon>Hexapoda</taxon>
        <taxon>Insecta</taxon>
        <taxon>Pterygota</taxon>
        <taxon>Palaeoptera</taxon>
        <taxon>Ephemeroptera</taxon>
        <taxon>Pisciforma</taxon>
        <taxon>Baetidae</taxon>
        <taxon>Cloeon</taxon>
    </lineage>
</organism>
<dbReference type="SMART" id="SM00355">
    <property type="entry name" value="ZnF_C2H2"/>
    <property type="match status" value="26"/>
</dbReference>
<keyword evidence="4" id="KW-0862">Zinc</keyword>
<keyword evidence="9" id="KW-1185">Reference proteome</keyword>
<dbReference type="InterPro" id="IPR036236">
    <property type="entry name" value="Znf_C2H2_sf"/>
</dbReference>
<accession>A0A8S1D146</accession>
<evidence type="ECO:0000313" key="9">
    <source>
        <dbReference type="Proteomes" id="UP000494165"/>
    </source>
</evidence>
<evidence type="ECO:0000256" key="3">
    <source>
        <dbReference type="ARBA" id="ARBA00022771"/>
    </source>
</evidence>
<feature type="domain" description="C2H2-type" evidence="7">
    <location>
        <begin position="978"/>
        <end position="1000"/>
    </location>
</feature>
<keyword evidence="2" id="KW-0677">Repeat</keyword>
<evidence type="ECO:0000256" key="5">
    <source>
        <dbReference type="PROSITE-ProRule" id="PRU00042"/>
    </source>
</evidence>
<evidence type="ECO:0000256" key="1">
    <source>
        <dbReference type="ARBA" id="ARBA00022723"/>
    </source>
</evidence>
<dbReference type="PROSITE" id="PS50157">
    <property type="entry name" value="ZINC_FINGER_C2H2_2"/>
    <property type="match status" value="9"/>
</dbReference>
<dbReference type="GO" id="GO:0008270">
    <property type="term" value="F:zinc ion binding"/>
    <property type="evidence" value="ECO:0007669"/>
    <property type="project" value="UniProtKB-KW"/>
</dbReference>
<protein>
    <recommendedName>
        <fullName evidence="7">C2H2-type domain-containing protein</fullName>
    </recommendedName>
</protein>
<comment type="caution">
    <text evidence="8">The sequence shown here is derived from an EMBL/GenBank/DDBJ whole genome shotgun (WGS) entry which is preliminary data.</text>
</comment>
<dbReference type="GO" id="GO:0000981">
    <property type="term" value="F:DNA-binding transcription factor activity, RNA polymerase II-specific"/>
    <property type="evidence" value="ECO:0007669"/>
    <property type="project" value="TreeGrafter"/>
</dbReference>
<evidence type="ECO:0000313" key="8">
    <source>
        <dbReference type="EMBL" id="CAB3376782.1"/>
    </source>
</evidence>
<dbReference type="Gene3D" id="3.30.160.60">
    <property type="entry name" value="Classic Zinc Finger"/>
    <property type="match status" value="6"/>
</dbReference>
<feature type="region of interest" description="Disordered" evidence="6">
    <location>
        <begin position="1802"/>
        <end position="1849"/>
    </location>
</feature>
<dbReference type="GO" id="GO:0005634">
    <property type="term" value="C:nucleus"/>
    <property type="evidence" value="ECO:0007669"/>
    <property type="project" value="TreeGrafter"/>
</dbReference>
<feature type="region of interest" description="Disordered" evidence="6">
    <location>
        <begin position="15"/>
        <end position="38"/>
    </location>
</feature>
<feature type="domain" description="C2H2-type" evidence="7">
    <location>
        <begin position="892"/>
        <end position="919"/>
    </location>
</feature>
<feature type="domain" description="C2H2-type" evidence="7">
    <location>
        <begin position="666"/>
        <end position="689"/>
    </location>
</feature>
<feature type="region of interest" description="Disordered" evidence="6">
    <location>
        <begin position="1403"/>
        <end position="1487"/>
    </location>
</feature>
<keyword evidence="3 5" id="KW-0863">Zinc-finger</keyword>
<dbReference type="Pfam" id="PF12874">
    <property type="entry name" value="zf-met"/>
    <property type="match status" value="3"/>
</dbReference>
<feature type="domain" description="C2H2-type" evidence="7">
    <location>
        <begin position="1756"/>
        <end position="1784"/>
    </location>
</feature>
<feature type="domain" description="C2H2-type" evidence="7">
    <location>
        <begin position="1597"/>
        <end position="1625"/>
    </location>
</feature>
<feature type="compositionally biased region" description="Basic and acidic residues" evidence="6">
    <location>
        <begin position="1430"/>
        <end position="1485"/>
    </location>
</feature>
<feature type="region of interest" description="Disordered" evidence="6">
    <location>
        <begin position="261"/>
        <end position="281"/>
    </location>
</feature>
<feature type="compositionally biased region" description="Polar residues" evidence="6">
    <location>
        <begin position="268"/>
        <end position="280"/>
    </location>
</feature>
<gene>
    <name evidence="8" type="ORF">CLODIP_2_CD09141</name>
</gene>
<dbReference type="PROSITE" id="PS00028">
    <property type="entry name" value="ZINC_FINGER_C2H2_1"/>
    <property type="match status" value="16"/>
</dbReference>
<dbReference type="GO" id="GO:0000977">
    <property type="term" value="F:RNA polymerase II transcription regulatory region sequence-specific DNA binding"/>
    <property type="evidence" value="ECO:0007669"/>
    <property type="project" value="TreeGrafter"/>
</dbReference>
<feature type="domain" description="C2H2-type" evidence="7">
    <location>
        <begin position="1061"/>
        <end position="1089"/>
    </location>
</feature>
<feature type="compositionally biased region" description="Basic and acidic residues" evidence="6">
    <location>
        <begin position="1819"/>
        <end position="1828"/>
    </location>
</feature>
<dbReference type="OrthoDB" id="10039931at2759"/>
<dbReference type="EMBL" id="CADEPI010000132">
    <property type="protein sequence ID" value="CAB3376782.1"/>
    <property type="molecule type" value="Genomic_DNA"/>
</dbReference>
<dbReference type="InterPro" id="IPR013087">
    <property type="entry name" value="Znf_C2H2_type"/>
</dbReference>
<evidence type="ECO:0000259" key="7">
    <source>
        <dbReference type="PROSITE" id="PS50157"/>
    </source>
</evidence>
<feature type="domain" description="C2H2-type" evidence="7">
    <location>
        <begin position="1703"/>
        <end position="1730"/>
    </location>
</feature>
<keyword evidence="1" id="KW-0479">Metal-binding</keyword>
<evidence type="ECO:0000256" key="4">
    <source>
        <dbReference type="ARBA" id="ARBA00022833"/>
    </source>
</evidence>
<feature type="compositionally biased region" description="Polar residues" evidence="6">
    <location>
        <begin position="1831"/>
        <end position="1849"/>
    </location>
</feature>
<dbReference type="PANTHER" id="PTHR24379:SF127">
    <property type="entry name" value="BLOODY FINGERS-RELATED"/>
    <property type="match status" value="1"/>
</dbReference>
<dbReference type="SUPFAM" id="SSF57667">
    <property type="entry name" value="beta-beta-alpha zinc fingers"/>
    <property type="match status" value="4"/>
</dbReference>
<feature type="domain" description="C2H2-type" evidence="7">
    <location>
        <begin position="521"/>
        <end position="549"/>
    </location>
</feature>
<reference evidence="8 9" key="1">
    <citation type="submission" date="2020-04" db="EMBL/GenBank/DDBJ databases">
        <authorList>
            <person name="Alioto T."/>
            <person name="Alioto T."/>
            <person name="Gomez Garrido J."/>
        </authorList>
    </citation>
    <scope>NUCLEOTIDE SEQUENCE [LARGE SCALE GENOMIC DNA]</scope>
</reference>
<evidence type="ECO:0000256" key="2">
    <source>
        <dbReference type="ARBA" id="ARBA00022737"/>
    </source>
</evidence>
<proteinExistence type="predicted"/>
<feature type="region of interest" description="Disordered" evidence="6">
    <location>
        <begin position="1556"/>
        <end position="1594"/>
    </location>
</feature>
<feature type="domain" description="C2H2-type" evidence="7">
    <location>
        <begin position="564"/>
        <end position="591"/>
    </location>
</feature>
<dbReference type="Pfam" id="PF00096">
    <property type="entry name" value="zf-C2H2"/>
    <property type="match status" value="1"/>
</dbReference>
<dbReference type="Proteomes" id="UP000494165">
    <property type="component" value="Unassembled WGS sequence"/>
</dbReference>